<proteinExistence type="inferred from homology"/>
<evidence type="ECO:0000313" key="3">
    <source>
        <dbReference type="EMBL" id="SEF45562.1"/>
    </source>
</evidence>
<organism evidence="3 4">
    <name type="scientific">Bosea lathyri</name>
    <dbReference type="NCBI Taxonomy" id="1036778"/>
    <lineage>
        <taxon>Bacteria</taxon>
        <taxon>Pseudomonadati</taxon>
        <taxon>Pseudomonadota</taxon>
        <taxon>Alphaproteobacteria</taxon>
        <taxon>Hyphomicrobiales</taxon>
        <taxon>Boseaceae</taxon>
        <taxon>Bosea</taxon>
    </lineage>
</organism>
<dbReference type="PANTHER" id="PTHR24321:SF11">
    <property type="entry name" value="BLR0893 PROTEIN"/>
    <property type="match status" value="1"/>
</dbReference>
<protein>
    <submittedName>
        <fullName evidence="3">NAD(P)-dependent dehydrogenase, short-chain alcohol dehydrogenase family</fullName>
    </submittedName>
</protein>
<comment type="similarity">
    <text evidence="1">Belongs to the short-chain dehydrogenases/reductases (SDR) family.</text>
</comment>
<dbReference type="FunFam" id="3.40.50.720:FF:000084">
    <property type="entry name" value="Short-chain dehydrogenase reductase"/>
    <property type="match status" value="1"/>
</dbReference>
<dbReference type="PANTHER" id="PTHR24321">
    <property type="entry name" value="DEHYDROGENASES, SHORT CHAIN"/>
    <property type="match status" value="1"/>
</dbReference>
<gene>
    <name evidence="3" type="ORF">SAMN04488115_101141</name>
</gene>
<dbReference type="CDD" id="cd05233">
    <property type="entry name" value="SDR_c"/>
    <property type="match status" value="1"/>
</dbReference>
<reference evidence="3 4" key="1">
    <citation type="submission" date="2016-10" db="EMBL/GenBank/DDBJ databases">
        <authorList>
            <person name="de Groot N.N."/>
        </authorList>
    </citation>
    <scope>NUCLEOTIDE SEQUENCE [LARGE SCALE GENOMIC DNA]</scope>
    <source>
        <strain evidence="3 4">DSM 26656</strain>
    </source>
</reference>
<dbReference type="InterPro" id="IPR036291">
    <property type="entry name" value="NAD(P)-bd_dom_sf"/>
</dbReference>
<keyword evidence="4" id="KW-1185">Reference proteome</keyword>
<accession>A0A1H5S4N5</accession>
<name>A0A1H5S4N5_9HYPH</name>
<dbReference type="OrthoDB" id="198783at2"/>
<keyword evidence="2" id="KW-0560">Oxidoreductase</keyword>
<dbReference type="Gene3D" id="3.40.50.720">
    <property type="entry name" value="NAD(P)-binding Rossmann-like Domain"/>
    <property type="match status" value="1"/>
</dbReference>
<dbReference type="GO" id="GO:0016491">
    <property type="term" value="F:oxidoreductase activity"/>
    <property type="evidence" value="ECO:0007669"/>
    <property type="project" value="UniProtKB-KW"/>
</dbReference>
<dbReference type="EMBL" id="FNUY01000001">
    <property type="protein sequence ID" value="SEF45562.1"/>
    <property type="molecule type" value="Genomic_DNA"/>
</dbReference>
<sequence length="251" mass="26144">MSSLKDKVALITGAGTGIGAVAAGLFARKGARVVVAEINAEQGRAVVEQIRAEGFEAEFVQTDVTDAESVQRCIAKAVATFGKLDVIYNNAGGSSMRDGDVTRVEVDEFWRAIKLDLFGTWLVCHYGIPEIIKAGGGAVVNATSVVALMGWPGKDAYTAAKGAITALTRSMAVEFAPHHVRVNAVAPGTTRTPRVVAQLAQLETTQKLTAAHLLGMVEPLDVANAALFLASDASARTTGHILAVDSGLSIS</sequence>
<dbReference type="Proteomes" id="UP000236743">
    <property type="component" value="Unassembled WGS sequence"/>
</dbReference>
<dbReference type="SUPFAM" id="SSF51735">
    <property type="entry name" value="NAD(P)-binding Rossmann-fold domains"/>
    <property type="match status" value="1"/>
</dbReference>
<dbReference type="AlphaFoldDB" id="A0A1H5S4N5"/>
<dbReference type="InterPro" id="IPR002347">
    <property type="entry name" value="SDR_fam"/>
</dbReference>
<dbReference type="PRINTS" id="PR00081">
    <property type="entry name" value="GDHRDH"/>
</dbReference>
<dbReference type="PROSITE" id="PS00061">
    <property type="entry name" value="ADH_SHORT"/>
    <property type="match status" value="1"/>
</dbReference>
<evidence type="ECO:0000313" key="4">
    <source>
        <dbReference type="Proteomes" id="UP000236743"/>
    </source>
</evidence>
<dbReference type="RefSeq" id="WP_103870561.1">
    <property type="nucleotide sequence ID" value="NZ_FNUY01000001.1"/>
</dbReference>
<dbReference type="PRINTS" id="PR00080">
    <property type="entry name" value="SDRFAMILY"/>
</dbReference>
<evidence type="ECO:0000256" key="2">
    <source>
        <dbReference type="ARBA" id="ARBA00023002"/>
    </source>
</evidence>
<dbReference type="InterPro" id="IPR020904">
    <property type="entry name" value="Sc_DH/Rdtase_CS"/>
</dbReference>
<dbReference type="Pfam" id="PF13561">
    <property type="entry name" value="adh_short_C2"/>
    <property type="match status" value="1"/>
</dbReference>
<evidence type="ECO:0000256" key="1">
    <source>
        <dbReference type="ARBA" id="ARBA00006484"/>
    </source>
</evidence>